<dbReference type="EMBL" id="LAZR01002207">
    <property type="protein sequence ID" value="KKN33080.1"/>
    <property type="molecule type" value="Genomic_DNA"/>
</dbReference>
<evidence type="ECO:0000259" key="1">
    <source>
        <dbReference type="SMART" id="SM00849"/>
    </source>
</evidence>
<reference evidence="2" key="1">
    <citation type="journal article" date="2015" name="Nature">
        <title>Complex archaea that bridge the gap between prokaryotes and eukaryotes.</title>
        <authorList>
            <person name="Spang A."/>
            <person name="Saw J.H."/>
            <person name="Jorgensen S.L."/>
            <person name="Zaremba-Niedzwiedzka K."/>
            <person name="Martijn J."/>
            <person name="Lind A.E."/>
            <person name="van Eijk R."/>
            <person name="Schleper C."/>
            <person name="Guy L."/>
            <person name="Ettema T.J."/>
        </authorList>
    </citation>
    <scope>NUCLEOTIDE SEQUENCE</scope>
</reference>
<proteinExistence type="predicted"/>
<dbReference type="PANTHER" id="PTHR42951">
    <property type="entry name" value="METALLO-BETA-LACTAMASE DOMAIN-CONTAINING"/>
    <property type="match status" value="1"/>
</dbReference>
<sequence>MVNNSDQQWFEIIKHKDYLYVIRERLEEIDPRFHTTYTNLFLILGSHSALLIDTGCGLFPLKPIIRDIIIDKTLLVINTHSHFDHIGGNCEFDEIFIHNEELKSISTPTDISFLQESPKEITKRYKSRKYTIQPANKIKSIKDMEIIELGGITVKIIHTPGHSRGSISLLTNTNELFSGDTVHYGAMYISKVNFPSHLASISRLLTLFQENKNIEIYPSHEEYAVGKDLLIDLSNGIHNIENIWESKEWDDFIEAWLLSDENFKYLVF</sequence>
<dbReference type="PANTHER" id="PTHR42951:SF22">
    <property type="entry name" value="METALLO BETA-LACTAMASE SUPERFAMILY LIPOPROTEIN"/>
    <property type="match status" value="1"/>
</dbReference>
<dbReference type="InterPro" id="IPR001279">
    <property type="entry name" value="Metallo-B-lactamas"/>
</dbReference>
<dbReference type="AlphaFoldDB" id="A0A0F9PMQ8"/>
<dbReference type="Pfam" id="PF00753">
    <property type="entry name" value="Lactamase_B"/>
    <property type="match status" value="1"/>
</dbReference>
<dbReference type="SUPFAM" id="SSF56281">
    <property type="entry name" value="Metallo-hydrolase/oxidoreductase"/>
    <property type="match status" value="1"/>
</dbReference>
<dbReference type="Gene3D" id="3.60.15.10">
    <property type="entry name" value="Ribonuclease Z/Hydroxyacylglutathione hydrolase-like"/>
    <property type="match status" value="1"/>
</dbReference>
<protein>
    <recommendedName>
        <fullName evidence="1">Metallo-beta-lactamase domain-containing protein</fullName>
    </recommendedName>
</protein>
<dbReference type="InterPro" id="IPR050855">
    <property type="entry name" value="NDM-1-like"/>
</dbReference>
<dbReference type="SMART" id="SM00849">
    <property type="entry name" value="Lactamase_B"/>
    <property type="match status" value="1"/>
</dbReference>
<comment type="caution">
    <text evidence="2">The sequence shown here is derived from an EMBL/GenBank/DDBJ whole genome shotgun (WGS) entry which is preliminary data.</text>
</comment>
<dbReference type="InterPro" id="IPR036866">
    <property type="entry name" value="RibonucZ/Hydroxyglut_hydro"/>
</dbReference>
<accession>A0A0F9PMQ8</accession>
<organism evidence="2">
    <name type="scientific">marine sediment metagenome</name>
    <dbReference type="NCBI Taxonomy" id="412755"/>
    <lineage>
        <taxon>unclassified sequences</taxon>
        <taxon>metagenomes</taxon>
        <taxon>ecological metagenomes</taxon>
    </lineage>
</organism>
<gene>
    <name evidence="2" type="ORF">LCGC14_0807360</name>
</gene>
<name>A0A0F9PMQ8_9ZZZZ</name>
<feature type="domain" description="Metallo-beta-lactamase" evidence="1">
    <location>
        <begin position="37"/>
        <end position="220"/>
    </location>
</feature>
<evidence type="ECO:0000313" key="2">
    <source>
        <dbReference type="EMBL" id="KKN33080.1"/>
    </source>
</evidence>